<proteinExistence type="predicted"/>
<evidence type="ECO:0000313" key="2">
    <source>
        <dbReference type="EMBL" id="KAK6782005.1"/>
    </source>
</evidence>
<reference evidence="2 3" key="1">
    <citation type="submission" date="2024-02" db="EMBL/GenBank/DDBJ databases">
        <title>de novo genome assembly of Solanum bulbocastanum strain 11H21.</title>
        <authorList>
            <person name="Hosaka A.J."/>
        </authorList>
    </citation>
    <scope>NUCLEOTIDE SEQUENCE [LARGE SCALE GENOMIC DNA]</scope>
    <source>
        <tissue evidence="2">Young leaves</tissue>
    </source>
</reference>
<keyword evidence="3" id="KW-1185">Reference proteome</keyword>
<sequence>MLVVDGVVDFFAEKESRGSCWSSSIGEERVMPSCYCCFAVASWVAGGQYSWSCCQVVFAESLPVELHHRWSGCYKRRKRKGEEPQKRGRKEKRREGRGREGRRCL</sequence>
<comment type="caution">
    <text evidence="2">The sequence shown here is derived from an EMBL/GenBank/DDBJ whole genome shotgun (WGS) entry which is preliminary data.</text>
</comment>
<gene>
    <name evidence="2" type="ORF">RDI58_019801</name>
</gene>
<evidence type="ECO:0000256" key="1">
    <source>
        <dbReference type="SAM" id="MobiDB-lite"/>
    </source>
</evidence>
<evidence type="ECO:0000313" key="3">
    <source>
        <dbReference type="Proteomes" id="UP001371456"/>
    </source>
</evidence>
<feature type="compositionally biased region" description="Basic and acidic residues" evidence="1">
    <location>
        <begin position="93"/>
        <end position="105"/>
    </location>
</feature>
<accession>A0AAN8Y6W6</accession>
<dbReference type="AlphaFoldDB" id="A0AAN8Y6W6"/>
<feature type="region of interest" description="Disordered" evidence="1">
    <location>
        <begin position="76"/>
        <end position="105"/>
    </location>
</feature>
<name>A0AAN8Y6W6_SOLBU</name>
<dbReference type="EMBL" id="JBANQN010000008">
    <property type="protein sequence ID" value="KAK6782005.1"/>
    <property type="molecule type" value="Genomic_DNA"/>
</dbReference>
<organism evidence="2 3">
    <name type="scientific">Solanum bulbocastanum</name>
    <name type="common">Wild potato</name>
    <dbReference type="NCBI Taxonomy" id="147425"/>
    <lineage>
        <taxon>Eukaryota</taxon>
        <taxon>Viridiplantae</taxon>
        <taxon>Streptophyta</taxon>
        <taxon>Embryophyta</taxon>
        <taxon>Tracheophyta</taxon>
        <taxon>Spermatophyta</taxon>
        <taxon>Magnoliopsida</taxon>
        <taxon>eudicotyledons</taxon>
        <taxon>Gunneridae</taxon>
        <taxon>Pentapetalae</taxon>
        <taxon>asterids</taxon>
        <taxon>lamiids</taxon>
        <taxon>Solanales</taxon>
        <taxon>Solanaceae</taxon>
        <taxon>Solanoideae</taxon>
        <taxon>Solaneae</taxon>
        <taxon>Solanum</taxon>
    </lineage>
</organism>
<protein>
    <submittedName>
        <fullName evidence="2">Uncharacterized protein</fullName>
    </submittedName>
</protein>
<dbReference type="Proteomes" id="UP001371456">
    <property type="component" value="Unassembled WGS sequence"/>
</dbReference>